<dbReference type="Proteomes" id="UP000053660">
    <property type="component" value="Unassembled WGS sequence"/>
</dbReference>
<evidence type="ECO:0000256" key="5">
    <source>
        <dbReference type="ARBA" id="ARBA00022741"/>
    </source>
</evidence>
<sequence>MRKAYRRRQEITSFGCLFFWRRYDGVHQRTLRALRERHEQREYLEGYLSEAGASLVDKKLGLNIVPTTAVVELAAPTFYYGRLDRAKARTKERIQSRYPDLGRRFHRIGLPPKKGSFQLFVTGYQDAAHWLRIWDSYPEQAPPPVTQREFQLLFEKMVVLDYVIRNTDRGNDNWLIKYEQADVAETPIVPNDPNPTNVAEAQPPDEGQLIDLAEANRASGPEELIDEQHQRPNGEPAPAEVEWADVTVPKVAIAAIDNGLAFPFKHPDEWRAYPFGWSLLPMAQKPFSDETIDAILPKLDDTNFVRELGEELKQVFRVQREFIRNKSKLNIVFAFYAWEQHVQQMLDRLTLYRPAPDDNGVINGCAAQRVEDGYPDALNMAKVREGRLSSLLEVGRGLGTFFQTFLWLYGAPLLEGSKRVFIEGSDIPDKKDYDKLLFCFLSYPKNAPLA</sequence>
<comment type="similarity">
    <text evidence="2 9">Belongs to the PI3/PI4-kinase family. Type II PI4K subfamily.</text>
</comment>
<dbReference type="GO" id="GO:0005802">
    <property type="term" value="C:trans-Golgi network"/>
    <property type="evidence" value="ECO:0007669"/>
    <property type="project" value="TreeGrafter"/>
</dbReference>
<evidence type="ECO:0000256" key="8">
    <source>
        <dbReference type="ARBA" id="ARBA00023136"/>
    </source>
</evidence>
<evidence type="ECO:0000256" key="1">
    <source>
        <dbReference type="ARBA" id="ARBA00004236"/>
    </source>
</evidence>
<keyword evidence="6 9" id="KW-0418">Kinase</keyword>
<dbReference type="EMBL" id="KN549764">
    <property type="protein sequence ID" value="KHJ96095.1"/>
    <property type="molecule type" value="Genomic_DNA"/>
</dbReference>
<protein>
    <recommendedName>
        <fullName evidence="9">Phosphatidylinositol 4-kinase type 2</fullName>
        <ecNumber evidence="9">2.7.1.67</ecNumber>
    </recommendedName>
</protein>
<dbReference type="OrthoDB" id="3349449at2759"/>
<name>A0A0B1TL25_OESDE</name>
<comment type="catalytic activity">
    <reaction evidence="9">
        <text>a 1,2-diacyl-sn-glycero-3-phospho-(1D-myo-inositol) + ATP = a 1,2-diacyl-sn-glycero-3-phospho-(1D-myo-inositol 4-phosphate) + ADP + H(+)</text>
        <dbReference type="Rhea" id="RHEA:19877"/>
        <dbReference type="ChEBI" id="CHEBI:15378"/>
        <dbReference type="ChEBI" id="CHEBI:30616"/>
        <dbReference type="ChEBI" id="CHEBI:57880"/>
        <dbReference type="ChEBI" id="CHEBI:58178"/>
        <dbReference type="ChEBI" id="CHEBI:456216"/>
        <dbReference type="EC" id="2.7.1.67"/>
    </reaction>
</comment>
<dbReference type="InterPro" id="IPR039756">
    <property type="entry name" value="Lsb6/PI4K2"/>
</dbReference>
<dbReference type="GO" id="GO:0007030">
    <property type="term" value="P:Golgi organization"/>
    <property type="evidence" value="ECO:0007669"/>
    <property type="project" value="TreeGrafter"/>
</dbReference>
<keyword evidence="12" id="KW-1185">Reference proteome</keyword>
<keyword evidence="7 9" id="KW-0067">ATP-binding</keyword>
<keyword evidence="5 9" id="KW-0547">Nucleotide-binding</keyword>
<dbReference type="GO" id="GO:0005886">
    <property type="term" value="C:plasma membrane"/>
    <property type="evidence" value="ECO:0007669"/>
    <property type="project" value="UniProtKB-SubCell"/>
</dbReference>
<dbReference type="InterPro" id="IPR000403">
    <property type="entry name" value="PI3/4_kinase_cat_dom"/>
</dbReference>
<evidence type="ECO:0000256" key="4">
    <source>
        <dbReference type="ARBA" id="ARBA00022679"/>
    </source>
</evidence>
<comment type="subcellular location">
    <subcellularLocation>
        <location evidence="1">Cell membrane</location>
    </subcellularLocation>
    <subcellularLocation>
        <location evidence="9">Membrane</location>
        <topology evidence="9">Peripheral membrane protein</topology>
    </subcellularLocation>
</comment>
<dbReference type="Pfam" id="PF00454">
    <property type="entry name" value="PI3_PI4_kinase"/>
    <property type="match status" value="1"/>
</dbReference>
<dbReference type="GO" id="GO:0007032">
    <property type="term" value="P:endosome organization"/>
    <property type="evidence" value="ECO:0007669"/>
    <property type="project" value="TreeGrafter"/>
</dbReference>
<dbReference type="GO" id="GO:0005765">
    <property type="term" value="C:lysosomal membrane"/>
    <property type="evidence" value="ECO:0007669"/>
    <property type="project" value="TreeGrafter"/>
</dbReference>
<evidence type="ECO:0000256" key="3">
    <source>
        <dbReference type="ARBA" id="ARBA00022475"/>
    </source>
</evidence>
<evidence type="ECO:0000313" key="11">
    <source>
        <dbReference type="EMBL" id="KHJ96095.1"/>
    </source>
</evidence>
<feature type="domain" description="PI3K/PI4K catalytic" evidence="10">
    <location>
        <begin position="1"/>
        <end position="382"/>
    </location>
</feature>
<keyword evidence="4 9" id="KW-0808">Transferase</keyword>
<dbReference type="GO" id="GO:0046854">
    <property type="term" value="P:phosphatidylinositol phosphate biosynthetic process"/>
    <property type="evidence" value="ECO:0007669"/>
    <property type="project" value="UniProtKB-UniRule"/>
</dbReference>
<dbReference type="PANTHER" id="PTHR12865:SF1">
    <property type="entry name" value="PHOSPHATIDYLINOSITOL 4-KINASE TYPE 2"/>
    <property type="match status" value="1"/>
</dbReference>
<dbReference type="GO" id="GO:0005524">
    <property type="term" value="F:ATP binding"/>
    <property type="evidence" value="ECO:0007669"/>
    <property type="project" value="UniProtKB-UniRule"/>
</dbReference>
<keyword evidence="8 9" id="KW-0472">Membrane</keyword>
<evidence type="ECO:0000313" key="12">
    <source>
        <dbReference type="Proteomes" id="UP000053660"/>
    </source>
</evidence>
<gene>
    <name evidence="11" type="ORF">OESDEN_03946</name>
</gene>
<dbReference type="GO" id="GO:0005768">
    <property type="term" value="C:endosome"/>
    <property type="evidence" value="ECO:0007669"/>
    <property type="project" value="TreeGrafter"/>
</dbReference>
<dbReference type="PANTHER" id="PTHR12865">
    <property type="entry name" value="PHOSPHATIDYLINOSITOL 4-KINASE TYPE-II"/>
    <property type="match status" value="1"/>
</dbReference>
<evidence type="ECO:0000256" key="7">
    <source>
        <dbReference type="ARBA" id="ARBA00022840"/>
    </source>
</evidence>
<proteinExistence type="inferred from homology"/>
<evidence type="ECO:0000259" key="10">
    <source>
        <dbReference type="PROSITE" id="PS50290"/>
    </source>
</evidence>
<accession>A0A0B1TL25</accession>
<dbReference type="AlphaFoldDB" id="A0A0B1TL25"/>
<evidence type="ECO:0000256" key="2">
    <source>
        <dbReference type="ARBA" id="ARBA00008941"/>
    </source>
</evidence>
<evidence type="ECO:0000256" key="6">
    <source>
        <dbReference type="ARBA" id="ARBA00022777"/>
    </source>
</evidence>
<evidence type="ECO:0000256" key="9">
    <source>
        <dbReference type="RuleBase" id="RU367084"/>
    </source>
</evidence>
<reference evidence="11 12" key="1">
    <citation type="submission" date="2014-03" db="EMBL/GenBank/DDBJ databases">
        <title>Draft genome of the hookworm Oesophagostomum dentatum.</title>
        <authorList>
            <person name="Mitreva M."/>
        </authorList>
    </citation>
    <scope>NUCLEOTIDE SEQUENCE [LARGE SCALE GENOMIC DNA]</scope>
    <source>
        <strain evidence="11 12">OD-Hann</strain>
    </source>
</reference>
<organism evidence="11 12">
    <name type="scientific">Oesophagostomum dentatum</name>
    <name type="common">Nodular worm</name>
    <dbReference type="NCBI Taxonomy" id="61180"/>
    <lineage>
        <taxon>Eukaryota</taxon>
        <taxon>Metazoa</taxon>
        <taxon>Ecdysozoa</taxon>
        <taxon>Nematoda</taxon>
        <taxon>Chromadorea</taxon>
        <taxon>Rhabditida</taxon>
        <taxon>Rhabditina</taxon>
        <taxon>Rhabditomorpha</taxon>
        <taxon>Strongyloidea</taxon>
        <taxon>Strongylidae</taxon>
        <taxon>Oesophagostomum</taxon>
    </lineage>
</organism>
<dbReference type="EC" id="2.7.1.67" evidence="9"/>
<keyword evidence="3" id="KW-1003">Cell membrane</keyword>
<dbReference type="PROSITE" id="PS50290">
    <property type="entry name" value="PI3_4_KINASE_3"/>
    <property type="match status" value="1"/>
</dbReference>
<dbReference type="GO" id="GO:0004430">
    <property type="term" value="F:1-phosphatidylinositol 4-kinase activity"/>
    <property type="evidence" value="ECO:0007669"/>
    <property type="project" value="UniProtKB-UniRule"/>
</dbReference>